<keyword evidence="5" id="KW-1185">Reference proteome</keyword>
<dbReference type="PROSITE" id="PS00379">
    <property type="entry name" value="CDP_ALCOHOL_P_TRANSF"/>
    <property type="match status" value="1"/>
</dbReference>
<dbReference type="Proteomes" id="UP000348942">
    <property type="component" value="Chromosome 1"/>
</dbReference>
<organism evidence="4 5">
    <name type="scientific">Vibrio algicola</name>
    <dbReference type="NCBI Taxonomy" id="2662262"/>
    <lineage>
        <taxon>Bacteria</taxon>
        <taxon>Pseudomonadati</taxon>
        <taxon>Pseudomonadota</taxon>
        <taxon>Gammaproteobacteria</taxon>
        <taxon>Vibrionales</taxon>
        <taxon>Vibrionaceae</taxon>
        <taxon>Vibrio</taxon>
    </lineage>
</organism>
<name>A0A5Q0TCB4_9VIBR</name>
<feature type="transmembrane region" description="Helical" evidence="3">
    <location>
        <begin position="172"/>
        <end position="194"/>
    </location>
</feature>
<evidence type="ECO:0000256" key="3">
    <source>
        <dbReference type="SAM" id="Phobius"/>
    </source>
</evidence>
<dbReference type="InterPro" id="IPR000462">
    <property type="entry name" value="CDP-OH_P_trans"/>
</dbReference>
<keyword evidence="3" id="KW-0812">Transmembrane</keyword>
<feature type="transmembrane region" description="Helical" evidence="3">
    <location>
        <begin position="83"/>
        <end position="103"/>
    </location>
</feature>
<dbReference type="InterPro" id="IPR043130">
    <property type="entry name" value="CDP-OH_PTrfase_TM_dom"/>
</dbReference>
<reference evidence="4 5" key="1">
    <citation type="submission" date="2019-10" db="EMBL/GenBank/DDBJ databases">
        <title>Vibrio sp. nov., isolated from Coralline algae surface.</title>
        <authorList>
            <person name="Geng Y."/>
            <person name="Zhang X."/>
        </authorList>
    </citation>
    <scope>NUCLEOTIDE SEQUENCE [LARGE SCALE GENOMIC DNA]</scope>
    <source>
        <strain evidence="4 5">SM1977</strain>
    </source>
</reference>
<dbReference type="GO" id="GO:0016780">
    <property type="term" value="F:phosphotransferase activity, for other substituted phosphate groups"/>
    <property type="evidence" value="ECO:0007669"/>
    <property type="project" value="InterPro"/>
</dbReference>
<feature type="transmembrane region" description="Helical" evidence="3">
    <location>
        <begin position="28"/>
        <end position="47"/>
    </location>
</feature>
<gene>
    <name evidence="4" type="ORF">GFB47_04955</name>
</gene>
<dbReference type="Pfam" id="PF01066">
    <property type="entry name" value="CDP-OH_P_transf"/>
    <property type="match status" value="1"/>
</dbReference>
<evidence type="ECO:0000313" key="5">
    <source>
        <dbReference type="Proteomes" id="UP000348942"/>
    </source>
</evidence>
<keyword evidence="3" id="KW-1133">Transmembrane helix</keyword>
<accession>A0A5Q0TCB4</accession>
<feature type="transmembrane region" description="Helical" evidence="3">
    <location>
        <begin position="109"/>
        <end position="136"/>
    </location>
</feature>
<keyword evidence="3" id="KW-0472">Membrane</keyword>
<evidence type="ECO:0000256" key="1">
    <source>
        <dbReference type="ARBA" id="ARBA00022679"/>
    </source>
</evidence>
<comment type="similarity">
    <text evidence="2">Belongs to the CDP-alcohol phosphatidyltransferase class-I family.</text>
</comment>
<dbReference type="EMBL" id="CP045699">
    <property type="protein sequence ID" value="QGA64812.1"/>
    <property type="molecule type" value="Genomic_DNA"/>
</dbReference>
<dbReference type="GO" id="GO:0016020">
    <property type="term" value="C:membrane"/>
    <property type="evidence" value="ECO:0007669"/>
    <property type="project" value="InterPro"/>
</dbReference>
<dbReference type="InterPro" id="IPR048254">
    <property type="entry name" value="CDP_ALCOHOL_P_TRANSF_CS"/>
</dbReference>
<dbReference type="AlphaFoldDB" id="A0A5Q0TCB4"/>
<dbReference type="Gene3D" id="1.20.120.1760">
    <property type="match status" value="1"/>
</dbReference>
<dbReference type="RefSeq" id="WP_153446962.1">
    <property type="nucleotide sequence ID" value="NZ_CP045699.1"/>
</dbReference>
<keyword evidence="1 2" id="KW-0808">Transferase</keyword>
<sequence>MFDKHIIPYIKKPLTVGANLLIKRNISANQVTVVGFLIGLLALPALWSQHYTLALLLIIINRIADGLDGAIARQSKITEAGGFLDISLDFMFYALMPLGFILAEPQQNAIAGAILLVSFVGTGSSFLAFASVAAKLGIDNPIYPNKSLYYIAGITEGSETIALFIICCLWPQHFAIFAYIFASLCFITTANRIWSGFHTLNLHAQSRNKGSE</sequence>
<proteinExistence type="inferred from homology"/>
<protein>
    <submittedName>
        <fullName evidence="4">CDP-alcohol phosphatidyltransferase family protein</fullName>
    </submittedName>
</protein>
<evidence type="ECO:0000256" key="2">
    <source>
        <dbReference type="RuleBase" id="RU003750"/>
    </source>
</evidence>
<dbReference type="GO" id="GO:0008654">
    <property type="term" value="P:phospholipid biosynthetic process"/>
    <property type="evidence" value="ECO:0007669"/>
    <property type="project" value="InterPro"/>
</dbReference>
<evidence type="ECO:0000313" key="4">
    <source>
        <dbReference type="EMBL" id="QGA64812.1"/>
    </source>
</evidence>
<feature type="transmembrane region" description="Helical" evidence="3">
    <location>
        <begin position="148"/>
        <end position="166"/>
    </location>
</feature>